<accession>A0A9W7AMQ0</accession>
<dbReference type="Proteomes" id="UP001165122">
    <property type="component" value="Unassembled WGS sequence"/>
</dbReference>
<reference evidence="3" key="1">
    <citation type="journal article" date="2023" name="Commun. Biol.">
        <title>Genome analysis of Parmales, the sister group of diatoms, reveals the evolutionary specialization of diatoms from phago-mixotrophs to photoautotrophs.</title>
        <authorList>
            <person name="Ban H."/>
            <person name="Sato S."/>
            <person name="Yoshikawa S."/>
            <person name="Yamada K."/>
            <person name="Nakamura Y."/>
            <person name="Ichinomiya M."/>
            <person name="Sato N."/>
            <person name="Blanc-Mathieu R."/>
            <person name="Endo H."/>
            <person name="Kuwata A."/>
            <person name="Ogata H."/>
        </authorList>
    </citation>
    <scope>NUCLEOTIDE SEQUENCE [LARGE SCALE GENOMIC DNA]</scope>
    <source>
        <strain evidence="3">NIES 3700</strain>
    </source>
</reference>
<feature type="transmembrane region" description="Helical" evidence="1">
    <location>
        <begin position="34"/>
        <end position="56"/>
    </location>
</feature>
<keyword evidence="1" id="KW-0812">Transmembrane</keyword>
<feature type="transmembrane region" description="Helical" evidence="1">
    <location>
        <begin position="6"/>
        <end position="22"/>
    </location>
</feature>
<feature type="transmembrane region" description="Helical" evidence="1">
    <location>
        <begin position="68"/>
        <end position="88"/>
    </location>
</feature>
<protein>
    <submittedName>
        <fullName evidence="2">Uncharacterized protein</fullName>
    </submittedName>
</protein>
<dbReference type="OrthoDB" id="231956at2759"/>
<evidence type="ECO:0000313" key="3">
    <source>
        <dbReference type="Proteomes" id="UP001165122"/>
    </source>
</evidence>
<dbReference type="EMBL" id="BRXW01000650">
    <property type="protein sequence ID" value="GMH72172.1"/>
    <property type="molecule type" value="Genomic_DNA"/>
</dbReference>
<proteinExistence type="predicted"/>
<organism evidence="2 3">
    <name type="scientific">Triparma laevis f. longispina</name>
    <dbReference type="NCBI Taxonomy" id="1714387"/>
    <lineage>
        <taxon>Eukaryota</taxon>
        <taxon>Sar</taxon>
        <taxon>Stramenopiles</taxon>
        <taxon>Ochrophyta</taxon>
        <taxon>Bolidophyceae</taxon>
        <taxon>Parmales</taxon>
        <taxon>Triparmaceae</taxon>
        <taxon>Triparma</taxon>
    </lineage>
</organism>
<name>A0A9W7AMQ0_9STRA</name>
<evidence type="ECO:0000313" key="2">
    <source>
        <dbReference type="EMBL" id="GMH72172.1"/>
    </source>
</evidence>
<keyword evidence="1" id="KW-0472">Membrane</keyword>
<keyword evidence="3" id="KW-1185">Reference proteome</keyword>
<comment type="caution">
    <text evidence="2">The sequence shown here is derived from an EMBL/GenBank/DDBJ whole genome shotgun (WGS) entry which is preliminary data.</text>
</comment>
<sequence>MIYVLIFIGFDMLIYLVLKAVRGDFRYWMPVDGLVGLALSLLVRVVVKFIVDFAGIFQFRHPNEVGGLYFTLNLFTPVIGLALVLNLMPAETFNEEFKREMEWRGSINL</sequence>
<evidence type="ECO:0000256" key="1">
    <source>
        <dbReference type="SAM" id="Phobius"/>
    </source>
</evidence>
<dbReference type="AlphaFoldDB" id="A0A9W7AMQ0"/>
<keyword evidence="1" id="KW-1133">Transmembrane helix</keyword>
<gene>
    <name evidence="2" type="ORF">TrLO_g7137</name>
</gene>